<protein>
    <submittedName>
        <fullName evidence="3">F-box domain-protein</fullName>
    </submittedName>
</protein>
<dbReference type="SUPFAM" id="SSF81383">
    <property type="entry name" value="F-box domain"/>
    <property type="match status" value="1"/>
</dbReference>
<keyword evidence="4" id="KW-1185">Reference proteome</keyword>
<evidence type="ECO:0000256" key="1">
    <source>
        <dbReference type="SAM" id="SignalP"/>
    </source>
</evidence>
<dbReference type="InterPro" id="IPR036047">
    <property type="entry name" value="F-box-like_dom_sf"/>
</dbReference>
<dbReference type="AlphaFoldDB" id="A0AAN6P442"/>
<evidence type="ECO:0000313" key="4">
    <source>
        <dbReference type="Proteomes" id="UP001303115"/>
    </source>
</evidence>
<organism evidence="3 4">
    <name type="scientific">Parachaetomium inaequale</name>
    <dbReference type="NCBI Taxonomy" id="2588326"/>
    <lineage>
        <taxon>Eukaryota</taxon>
        <taxon>Fungi</taxon>
        <taxon>Dikarya</taxon>
        <taxon>Ascomycota</taxon>
        <taxon>Pezizomycotina</taxon>
        <taxon>Sordariomycetes</taxon>
        <taxon>Sordariomycetidae</taxon>
        <taxon>Sordariales</taxon>
        <taxon>Chaetomiaceae</taxon>
        <taxon>Parachaetomium</taxon>
    </lineage>
</organism>
<dbReference type="Proteomes" id="UP001303115">
    <property type="component" value="Unassembled WGS sequence"/>
</dbReference>
<reference evidence="4" key="1">
    <citation type="journal article" date="2023" name="Mol. Phylogenet. Evol.">
        <title>Genome-scale phylogeny and comparative genomics of the fungal order Sordariales.</title>
        <authorList>
            <person name="Hensen N."/>
            <person name="Bonometti L."/>
            <person name="Westerberg I."/>
            <person name="Brannstrom I.O."/>
            <person name="Guillou S."/>
            <person name="Cros-Aarteil S."/>
            <person name="Calhoun S."/>
            <person name="Haridas S."/>
            <person name="Kuo A."/>
            <person name="Mondo S."/>
            <person name="Pangilinan J."/>
            <person name="Riley R."/>
            <person name="LaButti K."/>
            <person name="Andreopoulos B."/>
            <person name="Lipzen A."/>
            <person name="Chen C."/>
            <person name="Yan M."/>
            <person name="Daum C."/>
            <person name="Ng V."/>
            <person name="Clum A."/>
            <person name="Steindorff A."/>
            <person name="Ohm R.A."/>
            <person name="Martin F."/>
            <person name="Silar P."/>
            <person name="Natvig D.O."/>
            <person name="Lalanne C."/>
            <person name="Gautier V."/>
            <person name="Ament-Velasquez S.L."/>
            <person name="Kruys A."/>
            <person name="Hutchinson M.I."/>
            <person name="Powell A.J."/>
            <person name="Barry K."/>
            <person name="Miller A.N."/>
            <person name="Grigoriev I.V."/>
            <person name="Debuchy R."/>
            <person name="Gladieux P."/>
            <person name="Hiltunen Thoren M."/>
            <person name="Johannesson H."/>
        </authorList>
    </citation>
    <scope>NUCLEOTIDE SEQUENCE [LARGE SCALE GENOMIC DNA]</scope>
    <source>
        <strain evidence="4">CBS 284.82</strain>
    </source>
</reference>
<comment type="caution">
    <text evidence="3">The sequence shown here is derived from an EMBL/GenBank/DDBJ whole genome shotgun (WGS) entry which is preliminary data.</text>
</comment>
<feature type="signal peptide" evidence="1">
    <location>
        <begin position="1"/>
        <end position="16"/>
    </location>
</feature>
<name>A0AAN6P442_9PEZI</name>
<keyword evidence="1" id="KW-0732">Signal</keyword>
<dbReference type="EMBL" id="MU854855">
    <property type="protein sequence ID" value="KAK4031344.1"/>
    <property type="molecule type" value="Genomic_DNA"/>
</dbReference>
<feature type="chain" id="PRO_5042998184" evidence="1">
    <location>
        <begin position="17"/>
        <end position="698"/>
    </location>
</feature>
<proteinExistence type="predicted"/>
<dbReference type="InterPro" id="IPR056021">
    <property type="entry name" value="DUF7600"/>
</dbReference>
<dbReference type="Pfam" id="PF24539">
    <property type="entry name" value="DUF7600"/>
    <property type="match status" value="1"/>
</dbReference>
<evidence type="ECO:0000259" key="2">
    <source>
        <dbReference type="Pfam" id="PF24539"/>
    </source>
</evidence>
<accession>A0AAN6P442</accession>
<gene>
    <name evidence="3" type="ORF">C8A01DRAFT_51543</name>
</gene>
<sequence length="698" mass="77906">MSFLVRCALCGCVVLAEWDSGPESESDSSSSGTSWANQFRALLHTPDGLLLTGIGNYDGPNLAGFRAPFDRDMHWSHPGFEPSDDNSFALLPQQDFEGRHGIVFHDACWSLLEAALYPASVSLPRLFDICSSFPVPRNFRAPTWGYDFGGAAIVDKTTHFPWEDRYEDIELTEVNPAFRKNPYQVPGVDRLLAEDPQQPPAAIQPAQSLVLDCFASLPGELCATIAMLLPTADVLRARLASRAFWPVFYSQQFWASRFAPLPGTDRSWLFETRHLQSPRDWRWLYRRTSDICLSPGFRNRRRIWGLIEQIAELLALLWNELPASLPEIWSLNSALCTTEYRAEVNGLLWNPRELGDHRFYNGCRLFRTQSIAIPDSLAQVSVYTVALGDGQYIVGISLTTLAGDTIHLGYCSNSKQSIALSQVLGFRVAIGSRGLQALQCITGLSGLESAWLGSPDDVPRTERLVFADRVVGLEVGFDACKIVSLAVRIRLPSSQHRGRLRDLAVWYPTIPPRNLCLNEESFLPRDFYIVGYKPLFWCHFGGPGGKYLQYLTGISAVSNLGILRIYFSFDTDVSLEHRSFGRMKLNEEYEETTDFSIDGPGGERIETIEMRYCYPDPGSATPKIVQEGTMVRCELYTNRGRSCCIFKIKHKRGAVHTKVTAAPGTVITGLYATESPEECDDITAMGVITEDIGEAEDA</sequence>
<feature type="domain" description="DUF7600" evidence="2">
    <location>
        <begin position="357"/>
        <end position="488"/>
    </location>
</feature>
<evidence type="ECO:0000313" key="3">
    <source>
        <dbReference type="EMBL" id="KAK4031344.1"/>
    </source>
</evidence>